<proteinExistence type="predicted"/>
<dbReference type="EC" id="2.7.11.1" evidence="1"/>
<evidence type="ECO:0000313" key="12">
    <source>
        <dbReference type="EMBL" id="KAG6512958.1"/>
    </source>
</evidence>
<dbReference type="InterPro" id="IPR000719">
    <property type="entry name" value="Prot_kinase_dom"/>
</dbReference>
<sequence length="451" mass="50247">MAKSLPVVKILFLFSLHLLPCVSDNRLTPGQLIPSNETLTSDRCAFVLGFFSPGSTGGDLYLGVWYNIPQRTVIWVANRESPVTGPYAALLFSDDSSLRIVGSRRSNFTFWSPNPPGTATEAVLLNTENLVLRYDNCSVLWQSFDHPTDTFVLLVTPHQVHPEALRPAAAPELGLHIETMANLHIRNDRLPSLRILRPDRLERRRPFRRLLEGESSPVRSECSTNCSCQAFAYADLNAGNATTPRCLVWTRCFVDAEMLSIGGVTCGSSSKSRRKILLHVLSILGAASAFACVFAVWKSCGRSAADQAAPELPLISFESPLTTSLLQHRNLVGLLGYCIHGEEKLLAYEYMPNKSLEFFLLDPVLKTKLDWGKRFNIIKGIARALLYLHQDSKLRIVHHDLKILSFGVLLLEIVSGPRNSSFYLAVDFTHLLADARQLWNEGNVKDFIDPS</sequence>
<dbReference type="SUPFAM" id="SSF51110">
    <property type="entry name" value="alpha-D-mannose-specific plant lectins"/>
    <property type="match status" value="1"/>
</dbReference>
<evidence type="ECO:0000256" key="5">
    <source>
        <dbReference type="ARBA" id="ARBA00022777"/>
    </source>
</evidence>
<evidence type="ECO:0000313" key="13">
    <source>
        <dbReference type="Proteomes" id="UP000734854"/>
    </source>
</evidence>
<comment type="catalytic activity">
    <reaction evidence="8">
        <text>L-seryl-[protein] + ATP = O-phospho-L-seryl-[protein] + ADP + H(+)</text>
        <dbReference type="Rhea" id="RHEA:17989"/>
        <dbReference type="Rhea" id="RHEA-COMP:9863"/>
        <dbReference type="Rhea" id="RHEA-COMP:11604"/>
        <dbReference type="ChEBI" id="CHEBI:15378"/>
        <dbReference type="ChEBI" id="CHEBI:29999"/>
        <dbReference type="ChEBI" id="CHEBI:30616"/>
        <dbReference type="ChEBI" id="CHEBI:83421"/>
        <dbReference type="ChEBI" id="CHEBI:456216"/>
        <dbReference type="EC" id="2.7.11.1"/>
    </reaction>
</comment>
<protein>
    <recommendedName>
        <fullName evidence="1">non-specific serine/threonine protein kinase</fullName>
        <ecNumber evidence="1">2.7.11.1</ecNumber>
    </recommendedName>
</protein>
<evidence type="ECO:0000259" key="11">
    <source>
        <dbReference type="PROSITE" id="PS50927"/>
    </source>
</evidence>
<evidence type="ECO:0000256" key="3">
    <source>
        <dbReference type="ARBA" id="ARBA00022679"/>
    </source>
</evidence>
<dbReference type="Pfam" id="PF07714">
    <property type="entry name" value="PK_Tyr_Ser-Thr"/>
    <property type="match status" value="1"/>
</dbReference>
<keyword evidence="6" id="KW-0067">ATP-binding</keyword>
<reference evidence="12 13" key="1">
    <citation type="submission" date="2020-08" db="EMBL/GenBank/DDBJ databases">
        <title>Plant Genome Project.</title>
        <authorList>
            <person name="Zhang R.-G."/>
        </authorList>
    </citation>
    <scope>NUCLEOTIDE SEQUENCE [LARGE SCALE GENOMIC DNA]</scope>
    <source>
        <tissue evidence="12">Rhizome</tissue>
    </source>
</reference>
<evidence type="ECO:0000259" key="10">
    <source>
        <dbReference type="PROSITE" id="PS50011"/>
    </source>
</evidence>
<evidence type="ECO:0000256" key="8">
    <source>
        <dbReference type="ARBA" id="ARBA00048679"/>
    </source>
</evidence>
<evidence type="ECO:0000256" key="2">
    <source>
        <dbReference type="ARBA" id="ARBA00022527"/>
    </source>
</evidence>
<dbReference type="PANTHER" id="PTHR32444:SF118">
    <property type="entry name" value="OS09G0551150 PROTEIN"/>
    <property type="match status" value="1"/>
</dbReference>
<name>A0A8J5GRV5_ZINOF</name>
<dbReference type="InterPro" id="IPR003609">
    <property type="entry name" value="Pan_app"/>
</dbReference>
<feature type="domain" description="Protein kinase" evidence="10">
    <location>
        <begin position="278"/>
        <end position="451"/>
    </location>
</feature>
<comment type="caution">
    <text evidence="12">The sequence shown here is derived from an EMBL/GenBank/DDBJ whole genome shotgun (WGS) entry which is preliminary data.</text>
</comment>
<gene>
    <name evidence="12" type="ORF">ZIOFF_031097</name>
</gene>
<evidence type="ECO:0000256" key="1">
    <source>
        <dbReference type="ARBA" id="ARBA00012513"/>
    </source>
</evidence>
<dbReference type="InterPro" id="IPR036426">
    <property type="entry name" value="Bulb-type_lectin_dom_sf"/>
</dbReference>
<dbReference type="InterPro" id="IPR001245">
    <property type="entry name" value="Ser-Thr/Tyr_kinase_cat_dom"/>
</dbReference>
<dbReference type="Pfam" id="PF01453">
    <property type="entry name" value="B_lectin"/>
    <property type="match status" value="1"/>
</dbReference>
<dbReference type="PANTHER" id="PTHR32444">
    <property type="entry name" value="BULB-TYPE LECTIN DOMAIN-CONTAINING PROTEIN"/>
    <property type="match status" value="1"/>
</dbReference>
<dbReference type="FunFam" id="1.10.510.10:FF:001023">
    <property type="entry name" value="Os07g0541700 protein"/>
    <property type="match status" value="1"/>
</dbReference>
<evidence type="ECO:0000256" key="7">
    <source>
        <dbReference type="ARBA" id="ARBA00047899"/>
    </source>
</evidence>
<dbReference type="Pfam" id="PF08276">
    <property type="entry name" value="PAN_2"/>
    <property type="match status" value="1"/>
</dbReference>
<dbReference type="GO" id="GO:0051707">
    <property type="term" value="P:response to other organism"/>
    <property type="evidence" value="ECO:0007669"/>
    <property type="project" value="UniProtKB-ARBA"/>
</dbReference>
<keyword evidence="4" id="KW-0547">Nucleotide-binding</keyword>
<dbReference type="GO" id="GO:0005524">
    <property type="term" value="F:ATP binding"/>
    <property type="evidence" value="ECO:0007669"/>
    <property type="project" value="UniProtKB-KW"/>
</dbReference>
<dbReference type="PROSITE" id="PS50927">
    <property type="entry name" value="BULB_LECTIN"/>
    <property type="match status" value="1"/>
</dbReference>
<feature type="signal peptide" evidence="9">
    <location>
        <begin position="1"/>
        <end position="23"/>
    </location>
</feature>
<dbReference type="GO" id="GO:0004674">
    <property type="term" value="F:protein serine/threonine kinase activity"/>
    <property type="evidence" value="ECO:0007669"/>
    <property type="project" value="UniProtKB-KW"/>
</dbReference>
<evidence type="ECO:0000256" key="4">
    <source>
        <dbReference type="ARBA" id="ARBA00022741"/>
    </source>
</evidence>
<dbReference type="InterPro" id="IPR001480">
    <property type="entry name" value="Bulb-type_lectin_dom"/>
</dbReference>
<dbReference type="EMBL" id="JACMSC010000008">
    <property type="protein sequence ID" value="KAG6512958.1"/>
    <property type="molecule type" value="Genomic_DNA"/>
</dbReference>
<feature type="domain" description="Bulb-type lectin" evidence="11">
    <location>
        <begin position="24"/>
        <end position="145"/>
    </location>
</feature>
<dbReference type="Proteomes" id="UP000734854">
    <property type="component" value="Unassembled WGS sequence"/>
</dbReference>
<keyword evidence="13" id="KW-1185">Reference proteome</keyword>
<keyword evidence="9" id="KW-0732">Signal</keyword>
<dbReference type="Gene3D" id="1.10.510.10">
    <property type="entry name" value="Transferase(Phosphotransferase) domain 1"/>
    <property type="match status" value="1"/>
</dbReference>
<dbReference type="InterPro" id="IPR011009">
    <property type="entry name" value="Kinase-like_dom_sf"/>
</dbReference>
<comment type="catalytic activity">
    <reaction evidence="7">
        <text>L-threonyl-[protein] + ATP = O-phospho-L-threonyl-[protein] + ADP + H(+)</text>
        <dbReference type="Rhea" id="RHEA:46608"/>
        <dbReference type="Rhea" id="RHEA-COMP:11060"/>
        <dbReference type="Rhea" id="RHEA-COMP:11605"/>
        <dbReference type="ChEBI" id="CHEBI:15378"/>
        <dbReference type="ChEBI" id="CHEBI:30013"/>
        <dbReference type="ChEBI" id="CHEBI:30616"/>
        <dbReference type="ChEBI" id="CHEBI:61977"/>
        <dbReference type="ChEBI" id="CHEBI:456216"/>
        <dbReference type="EC" id="2.7.11.1"/>
    </reaction>
</comment>
<dbReference type="SMART" id="SM00108">
    <property type="entry name" value="B_lectin"/>
    <property type="match status" value="1"/>
</dbReference>
<organism evidence="12 13">
    <name type="scientific">Zingiber officinale</name>
    <name type="common">Ginger</name>
    <name type="synonym">Amomum zingiber</name>
    <dbReference type="NCBI Taxonomy" id="94328"/>
    <lineage>
        <taxon>Eukaryota</taxon>
        <taxon>Viridiplantae</taxon>
        <taxon>Streptophyta</taxon>
        <taxon>Embryophyta</taxon>
        <taxon>Tracheophyta</taxon>
        <taxon>Spermatophyta</taxon>
        <taxon>Magnoliopsida</taxon>
        <taxon>Liliopsida</taxon>
        <taxon>Zingiberales</taxon>
        <taxon>Zingiberaceae</taxon>
        <taxon>Zingiber</taxon>
    </lineage>
</organism>
<evidence type="ECO:0000256" key="6">
    <source>
        <dbReference type="ARBA" id="ARBA00022840"/>
    </source>
</evidence>
<dbReference type="CDD" id="cd00028">
    <property type="entry name" value="B_lectin"/>
    <property type="match status" value="1"/>
</dbReference>
<dbReference type="AlphaFoldDB" id="A0A8J5GRV5"/>
<dbReference type="Gene3D" id="2.90.10.10">
    <property type="entry name" value="Bulb-type lectin domain"/>
    <property type="match status" value="1"/>
</dbReference>
<keyword evidence="5" id="KW-0418">Kinase</keyword>
<keyword evidence="3" id="KW-0808">Transferase</keyword>
<keyword evidence="2" id="KW-0723">Serine/threonine-protein kinase</keyword>
<feature type="chain" id="PRO_5035229412" description="non-specific serine/threonine protein kinase" evidence="9">
    <location>
        <begin position="24"/>
        <end position="451"/>
    </location>
</feature>
<accession>A0A8J5GRV5</accession>
<dbReference type="SUPFAM" id="SSF56112">
    <property type="entry name" value="Protein kinase-like (PK-like)"/>
    <property type="match status" value="1"/>
</dbReference>
<evidence type="ECO:0000256" key="9">
    <source>
        <dbReference type="SAM" id="SignalP"/>
    </source>
</evidence>
<dbReference type="PROSITE" id="PS50011">
    <property type="entry name" value="PROTEIN_KINASE_DOM"/>
    <property type="match status" value="1"/>
</dbReference>